<name>A0AAW5T5B4_9MYCO</name>
<proteinExistence type="predicted"/>
<gene>
    <name evidence="2" type="ORF">H5P34_19680</name>
</gene>
<evidence type="ECO:0000313" key="2">
    <source>
        <dbReference type="EMBL" id="MCV7390286.1"/>
    </source>
</evidence>
<evidence type="ECO:0008006" key="4">
    <source>
        <dbReference type="Google" id="ProtNLM"/>
    </source>
</evidence>
<sequence>MAAGVIVLDFAGQAVHVATATTAVYSVGGWTASSILGATFAACGLIVWTISRAVHHTPR</sequence>
<dbReference type="EMBL" id="JACKVC010000017">
    <property type="protein sequence ID" value="MCV7390286.1"/>
    <property type="molecule type" value="Genomic_DNA"/>
</dbReference>
<evidence type="ECO:0000313" key="3">
    <source>
        <dbReference type="Proteomes" id="UP001141659"/>
    </source>
</evidence>
<evidence type="ECO:0000256" key="1">
    <source>
        <dbReference type="SAM" id="Phobius"/>
    </source>
</evidence>
<protein>
    <recommendedName>
        <fullName evidence="4">MFS transporter</fullName>
    </recommendedName>
</protein>
<keyword evidence="1" id="KW-1133">Transmembrane helix</keyword>
<keyword evidence="1" id="KW-0812">Transmembrane</keyword>
<dbReference type="AlphaFoldDB" id="A0AAW5T5B4"/>
<accession>A0AAW5T5B4</accession>
<dbReference type="RefSeq" id="WP_036444309.1">
    <property type="nucleotide sequence ID" value="NZ_JACKVC010000017.1"/>
</dbReference>
<reference evidence="2" key="1">
    <citation type="submission" date="2020-07" db="EMBL/GenBank/DDBJ databases">
        <authorList>
            <person name="Pettersson B.M.F."/>
            <person name="Behra P.R.K."/>
            <person name="Ramesh M."/>
            <person name="Das S."/>
            <person name="Dasgupta S."/>
            <person name="Kirsebom L.A."/>
        </authorList>
    </citation>
    <scope>NUCLEOTIDE SEQUENCE</scope>
    <source>
        <strain evidence="2">DSM 44242</strain>
    </source>
</reference>
<dbReference type="Proteomes" id="UP001141659">
    <property type="component" value="Unassembled WGS sequence"/>
</dbReference>
<feature type="transmembrane region" description="Helical" evidence="1">
    <location>
        <begin position="30"/>
        <end position="50"/>
    </location>
</feature>
<reference evidence="2" key="2">
    <citation type="journal article" date="2022" name="BMC Genomics">
        <title>Comparative genome analysis of mycobacteria focusing on tRNA and non-coding RNA.</title>
        <authorList>
            <person name="Behra P.R.K."/>
            <person name="Pettersson B.M.F."/>
            <person name="Ramesh M."/>
            <person name="Das S."/>
            <person name="Dasgupta S."/>
            <person name="Kirsebom L.A."/>
        </authorList>
    </citation>
    <scope>NUCLEOTIDE SEQUENCE</scope>
    <source>
        <strain evidence="2">DSM 44242</strain>
    </source>
</reference>
<keyword evidence="1" id="KW-0472">Membrane</keyword>
<comment type="caution">
    <text evidence="2">The sequence shown here is derived from an EMBL/GenBank/DDBJ whole genome shotgun (WGS) entry which is preliminary data.</text>
</comment>
<organism evidence="2 3">
    <name type="scientific">Mycolicibacterium porcinum</name>
    <dbReference type="NCBI Taxonomy" id="39693"/>
    <lineage>
        <taxon>Bacteria</taxon>
        <taxon>Bacillati</taxon>
        <taxon>Actinomycetota</taxon>
        <taxon>Actinomycetes</taxon>
        <taxon>Mycobacteriales</taxon>
        <taxon>Mycobacteriaceae</taxon>
        <taxon>Mycolicibacterium</taxon>
    </lineage>
</organism>